<organism evidence="2 3">
    <name type="scientific">Arctia plantaginis</name>
    <name type="common">Wood tiger moth</name>
    <name type="synonym">Phalaena plantaginis</name>
    <dbReference type="NCBI Taxonomy" id="874455"/>
    <lineage>
        <taxon>Eukaryota</taxon>
        <taxon>Metazoa</taxon>
        <taxon>Ecdysozoa</taxon>
        <taxon>Arthropoda</taxon>
        <taxon>Hexapoda</taxon>
        <taxon>Insecta</taxon>
        <taxon>Pterygota</taxon>
        <taxon>Neoptera</taxon>
        <taxon>Endopterygota</taxon>
        <taxon>Lepidoptera</taxon>
        <taxon>Glossata</taxon>
        <taxon>Ditrysia</taxon>
        <taxon>Noctuoidea</taxon>
        <taxon>Erebidae</taxon>
        <taxon>Arctiinae</taxon>
        <taxon>Arctia</taxon>
    </lineage>
</organism>
<feature type="signal peptide" evidence="1">
    <location>
        <begin position="1"/>
        <end position="18"/>
    </location>
</feature>
<gene>
    <name evidence="2" type="ORF">APLA_LOCUS7948</name>
</gene>
<reference evidence="2 3" key="1">
    <citation type="submission" date="2020-04" db="EMBL/GenBank/DDBJ databases">
        <authorList>
            <person name="Wallbank WR R."/>
            <person name="Pardo Diaz C."/>
            <person name="Kozak K."/>
            <person name="Martin S."/>
            <person name="Jiggins C."/>
            <person name="Moest M."/>
            <person name="Warren A I."/>
            <person name="Byers J.R.P. K."/>
            <person name="Montejo-Kovacevich G."/>
            <person name="Yen C E."/>
        </authorList>
    </citation>
    <scope>NUCLEOTIDE SEQUENCE [LARGE SCALE GENOMIC DNA]</scope>
</reference>
<accession>A0A8S1A073</accession>
<dbReference type="GO" id="GO:0051707">
    <property type="term" value="P:response to other organism"/>
    <property type="evidence" value="ECO:0007669"/>
    <property type="project" value="UniProtKB-ARBA"/>
</dbReference>
<dbReference type="SUPFAM" id="SSF57095">
    <property type="entry name" value="Scorpion toxin-like"/>
    <property type="match status" value="1"/>
</dbReference>
<evidence type="ECO:0000313" key="3">
    <source>
        <dbReference type="Proteomes" id="UP000494256"/>
    </source>
</evidence>
<evidence type="ECO:0000313" key="2">
    <source>
        <dbReference type="EMBL" id="CAB3237914.1"/>
    </source>
</evidence>
<comment type="caution">
    <text evidence="2">The sequence shown here is derived from an EMBL/GenBank/DDBJ whole genome shotgun (WGS) entry which is preliminary data.</text>
</comment>
<dbReference type="InterPro" id="IPR036574">
    <property type="entry name" value="Scorpion_toxin-like_sf"/>
</dbReference>
<sequence length="89" mass="10238">MKYIILVVLWLYHGYTMAQYEAPLLDSALTPDVECESNEECFGVCSELGVNVLDMKCETGKCWCRPGWHKVGIENVAFRINTYDYGQDY</sequence>
<feature type="chain" id="PRO_5035770877" evidence="1">
    <location>
        <begin position="19"/>
        <end position="89"/>
    </location>
</feature>
<dbReference type="AlphaFoldDB" id="A0A8S1A073"/>
<dbReference type="Proteomes" id="UP000494256">
    <property type="component" value="Unassembled WGS sequence"/>
</dbReference>
<protein>
    <submittedName>
        <fullName evidence="2">Uncharacterized protein</fullName>
    </submittedName>
</protein>
<proteinExistence type="predicted"/>
<name>A0A8S1A073_ARCPL</name>
<dbReference type="OrthoDB" id="8058166at2759"/>
<evidence type="ECO:0000256" key="1">
    <source>
        <dbReference type="SAM" id="SignalP"/>
    </source>
</evidence>
<dbReference type="EMBL" id="CADEBD010000304">
    <property type="protein sequence ID" value="CAB3237914.1"/>
    <property type="molecule type" value="Genomic_DNA"/>
</dbReference>
<keyword evidence="1" id="KW-0732">Signal</keyword>